<name>A0A261F0K5_9BIFI</name>
<organism evidence="6 7">
    <name type="scientific">Pseudoscardovia radai</name>
    <dbReference type="NCBI Taxonomy" id="987066"/>
    <lineage>
        <taxon>Bacteria</taxon>
        <taxon>Bacillati</taxon>
        <taxon>Actinomycetota</taxon>
        <taxon>Actinomycetes</taxon>
        <taxon>Bifidobacteriales</taxon>
        <taxon>Bifidobacteriaceae</taxon>
        <taxon>Pseudoscardovia</taxon>
    </lineage>
</organism>
<dbReference type="AlphaFoldDB" id="A0A261F0K5"/>
<dbReference type="GO" id="GO:0006508">
    <property type="term" value="P:proteolysis"/>
    <property type="evidence" value="ECO:0007669"/>
    <property type="project" value="UniProtKB-KW"/>
</dbReference>
<dbReference type="OrthoDB" id="9761532at2"/>
<evidence type="ECO:0000313" key="7">
    <source>
        <dbReference type="Proteomes" id="UP000216725"/>
    </source>
</evidence>
<dbReference type="Proteomes" id="UP000216725">
    <property type="component" value="Unassembled WGS sequence"/>
</dbReference>
<keyword evidence="7" id="KW-1185">Reference proteome</keyword>
<dbReference type="Gene3D" id="3.30.70.360">
    <property type="match status" value="1"/>
</dbReference>
<gene>
    <name evidence="6" type="ORF">PSRA_0381</name>
</gene>
<reference evidence="6 7" key="1">
    <citation type="journal article" date="2017" name="BMC Genomics">
        <title>Comparative genomic and phylogenomic analyses of the Bifidobacteriaceae family.</title>
        <authorList>
            <person name="Lugli G.A."/>
            <person name="Milani C."/>
            <person name="Turroni F."/>
            <person name="Duranti S."/>
            <person name="Mancabelli L."/>
            <person name="Mangifesta M."/>
            <person name="Ferrario C."/>
            <person name="Modesto M."/>
            <person name="Mattarelli P."/>
            <person name="Jiri K."/>
            <person name="van Sinderen D."/>
            <person name="Ventura M."/>
        </authorList>
    </citation>
    <scope>NUCLEOTIDE SEQUENCE [LARGE SCALE GENOMIC DNA]</scope>
    <source>
        <strain evidence="6 7">DSM 24742</strain>
    </source>
</reference>
<dbReference type="GO" id="GO:0046872">
    <property type="term" value="F:metal ion binding"/>
    <property type="evidence" value="ECO:0007669"/>
    <property type="project" value="UniProtKB-KW"/>
</dbReference>
<dbReference type="RefSeq" id="WP_094660171.1">
    <property type="nucleotide sequence ID" value="NZ_MWWR01000003.1"/>
</dbReference>
<keyword evidence="1" id="KW-0645">Protease</keyword>
<feature type="domain" description="Peptidase M20 dimerisation" evidence="5">
    <location>
        <begin position="223"/>
        <end position="371"/>
    </location>
</feature>
<keyword evidence="3" id="KW-0378">Hydrolase</keyword>
<dbReference type="InterPro" id="IPR011650">
    <property type="entry name" value="Peptidase_M20_dimer"/>
</dbReference>
<accession>A0A261F0K5</accession>
<evidence type="ECO:0000259" key="5">
    <source>
        <dbReference type="Pfam" id="PF07687"/>
    </source>
</evidence>
<proteinExistence type="predicted"/>
<protein>
    <submittedName>
        <fullName evidence="6">Peptidase</fullName>
    </submittedName>
</protein>
<keyword evidence="2" id="KW-0479">Metal-binding</keyword>
<dbReference type="NCBIfam" id="NF005914">
    <property type="entry name" value="PRK07907.1"/>
    <property type="match status" value="1"/>
</dbReference>
<feature type="region of interest" description="Disordered" evidence="4">
    <location>
        <begin position="1"/>
        <end position="22"/>
    </location>
</feature>
<evidence type="ECO:0000256" key="2">
    <source>
        <dbReference type="ARBA" id="ARBA00022723"/>
    </source>
</evidence>
<dbReference type="InterPro" id="IPR002933">
    <property type="entry name" value="Peptidase_M20"/>
</dbReference>
<dbReference type="InterPro" id="IPR051458">
    <property type="entry name" value="Cyt/Met_Dipeptidase"/>
</dbReference>
<evidence type="ECO:0000313" key="6">
    <source>
        <dbReference type="EMBL" id="OZG52649.1"/>
    </source>
</evidence>
<sequence>MQSTENATAHDGAGNAGTNVRTLGTEEIRRRVDDDWHRVVDVLSAKIALRSVSAEGITADHMKRSAEFVAEQMRLVGIDDAHVVQSHNPDGTPGAWEVVGSRIVDPAAPTVLLYAHHDVQPVPDPTAWDTDPFTATVVGDRLYGRGSADDGGGIAIHSGALHALGDDLPCNIKLFFEGEEEMGSPSFIPFLSEHRAEFDADVIIVADSGNWSASVPSLTTSLRGNTDVDVTVRVLGHPVHSGQFGGPILDAVTLSSLLIASMYDAEGNLAVPGIDSQEPVGGLQRDLDESTFRHDAAIVDSYRLAGTGSLASRVWTKPSVSVIGFDAHPVDGSFNVIADAARFRLSLRTAPSQDPRKAQRALADFLVSHAPFGAEVSVECGENGRGWAMDPECEAVQVAQRAMADAFDTAPVNKGEGGSIPFIPELQELFPHAQVIVTGPEDPQANAHSPNESISLSGLRNNIVTEALFLERFGR</sequence>
<evidence type="ECO:0000256" key="4">
    <source>
        <dbReference type="SAM" id="MobiDB-lite"/>
    </source>
</evidence>
<dbReference type="Gene3D" id="3.40.630.10">
    <property type="entry name" value="Zn peptidases"/>
    <property type="match status" value="1"/>
</dbReference>
<dbReference type="EMBL" id="MWWR01000003">
    <property type="protein sequence ID" value="OZG52649.1"/>
    <property type="molecule type" value="Genomic_DNA"/>
</dbReference>
<dbReference type="GO" id="GO:0008233">
    <property type="term" value="F:peptidase activity"/>
    <property type="evidence" value="ECO:0007669"/>
    <property type="project" value="UniProtKB-KW"/>
</dbReference>
<comment type="caution">
    <text evidence="6">The sequence shown here is derived from an EMBL/GenBank/DDBJ whole genome shotgun (WGS) entry which is preliminary data.</text>
</comment>
<dbReference type="Pfam" id="PF07687">
    <property type="entry name" value="M20_dimer"/>
    <property type="match status" value="1"/>
</dbReference>
<dbReference type="SUPFAM" id="SSF53187">
    <property type="entry name" value="Zn-dependent exopeptidases"/>
    <property type="match status" value="1"/>
</dbReference>
<evidence type="ECO:0000256" key="3">
    <source>
        <dbReference type="ARBA" id="ARBA00022801"/>
    </source>
</evidence>
<evidence type="ECO:0000256" key="1">
    <source>
        <dbReference type="ARBA" id="ARBA00022670"/>
    </source>
</evidence>
<dbReference type="PANTHER" id="PTHR43270">
    <property type="entry name" value="BETA-ALA-HIS DIPEPTIDASE"/>
    <property type="match status" value="1"/>
</dbReference>
<dbReference type="Pfam" id="PF01546">
    <property type="entry name" value="Peptidase_M20"/>
    <property type="match status" value="1"/>
</dbReference>
<dbReference type="PANTHER" id="PTHR43270:SF12">
    <property type="entry name" value="SUCCINYL-DIAMINOPIMELATE DESUCCINYLASE"/>
    <property type="match status" value="1"/>
</dbReference>